<evidence type="ECO:0000256" key="3">
    <source>
        <dbReference type="ARBA" id="ARBA00012202"/>
    </source>
</evidence>
<evidence type="ECO:0000256" key="7">
    <source>
        <dbReference type="ARBA" id="ARBA00023136"/>
    </source>
</evidence>
<keyword evidence="5" id="KW-0547">Nucleotide-binding</keyword>
<feature type="compositionally biased region" description="Low complexity" evidence="11">
    <location>
        <begin position="356"/>
        <end position="376"/>
    </location>
</feature>
<keyword evidence="6 12" id="KW-1133">Transmembrane helix</keyword>
<dbReference type="InterPro" id="IPR001245">
    <property type="entry name" value="Ser-Thr/Tyr_kinase_cat_dom"/>
</dbReference>
<accession>A0ABR1DEJ9</accession>
<protein>
    <recommendedName>
        <fullName evidence="3">guanylate cyclase</fullName>
        <ecNumber evidence="3">4.6.1.2</ecNumber>
    </recommendedName>
</protein>
<evidence type="ECO:0000256" key="2">
    <source>
        <dbReference type="ARBA" id="ARBA00004167"/>
    </source>
</evidence>
<comment type="caution">
    <text evidence="15">The sequence shown here is derived from an EMBL/GenBank/DDBJ whole genome shotgun (WGS) entry which is preliminary data.</text>
</comment>
<keyword evidence="9" id="KW-0456">Lyase</keyword>
<evidence type="ECO:0000313" key="16">
    <source>
        <dbReference type="Proteomes" id="UP001303046"/>
    </source>
</evidence>
<dbReference type="PROSITE" id="PS50125">
    <property type="entry name" value="GUANYLATE_CYCLASE_2"/>
    <property type="match status" value="1"/>
</dbReference>
<keyword evidence="16" id="KW-1185">Reference proteome</keyword>
<evidence type="ECO:0000256" key="9">
    <source>
        <dbReference type="ARBA" id="ARBA00023239"/>
    </source>
</evidence>
<dbReference type="InterPro" id="IPR000719">
    <property type="entry name" value="Prot_kinase_dom"/>
</dbReference>
<dbReference type="PROSITE" id="PS50011">
    <property type="entry name" value="PROTEIN_KINASE_DOM"/>
    <property type="match status" value="1"/>
</dbReference>
<evidence type="ECO:0000256" key="8">
    <source>
        <dbReference type="ARBA" id="ARBA00023180"/>
    </source>
</evidence>
<dbReference type="SUPFAM" id="SSF56112">
    <property type="entry name" value="Protein kinase-like (PK-like)"/>
    <property type="match status" value="1"/>
</dbReference>
<dbReference type="InterPro" id="IPR001054">
    <property type="entry name" value="A/G_cyclase"/>
</dbReference>
<name>A0ABR1DEJ9_NECAM</name>
<comment type="subcellular location">
    <subcellularLocation>
        <location evidence="2">Membrane</location>
        <topology evidence="2">Single-pass membrane protein</topology>
    </subcellularLocation>
</comment>
<feature type="region of interest" description="Disordered" evidence="11">
    <location>
        <begin position="351"/>
        <end position="376"/>
    </location>
</feature>
<organism evidence="15 16">
    <name type="scientific">Necator americanus</name>
    <name type="common">Human hookworm</name>
    <dbReference type="NCBI Taxonomy" id="51031"/>
    <lineage>
        <taxon>Eukaryota</taxon>
        <taxon>Metazoa</taxon>
        <taxon>Ecdysozoa</taxon>
        <taxon>Nematoda</taxon>
        <taxon>Chromadorea</taxon>
        <taxon>Rhabditida</taxon>
        <taxon>Rhabditina</taxon>
        <taxon>Rhabditomorpha</taxon>
        <taxon>Strongyloidea</taxon>
        <taxon>Ancylostomatidae</taxon>
        <taxon>Bunostominae</taxon>
        <taxon>Necator</taxon>
    </lineage>
</organism>
<evidence type="ECO:0000259" key="13">
    <source>
        <dbReference type="PROSITE" id="PS50011"/>
    </source>
</evidence>
<dbReference type="SMART" id="SM00044">
    <property type="entry name" value="CYCc"/>
    <property type="match status" value="1"/>
</dbReference>
<evidence type="ECO:0000313" key="15">
    <source>
        <dbReference type="EMBL" id="KAK6748456.1"/>
    </source>
</evidence>
<dbReference type="SUPFAM" id="SSF55073">
    <property type="entry name" value="Nucleotide cyclase"/>
    <property type="match status" value="1"/>
</dbReference>
<evidence type="ECO:0000256" key="4">
    <source>
        <dbReference type="ARBA" id="ARBA00022692"/>
    </source>
</evidence>
<keyword evidence="10" id="KW-0141">cGMP biosynthesis</keyword>
<evidence type="ECO:0000256" key="1">
    <source>
        <dbReference type="ARBA" id="ARBA00001436"/>
    </source>
</evidence>
<evidence type="ECO:0000256" key="11">
    <source>
        <dbReference type="SAM" id="MobiDB-lite"/>
    </source>
</evidence>
<reference evidence="15 16" key="1">
    <citation type="submission" date="2023-08" db="EMBL/GenBank/DDBJ databases">
        <title>A Necator americanus chromosomal reference genome.</title>
        <authorList>
            <person name="Ilik V."/>
            <person name="Petrzelkova K.J."/>
            <person name="Pardy F."/>
            <person name="Fuh T."/>
            <person name="Niatou-Singa F.S."/>
            <person name="Gouil Q."/>
            <person name="Baker L."/>
            <person name="Ritchie M.E."/>
            <person name="Jex A.R."/>
            <person name="Gazzola D."/>
            <person name="Li H."/>
            <person name="Toshio Fujiwara R."/>
            <person name="Zhan B."/>
            <person name="Aroian R.V."/>
            <person name="Pafco B."/>
            <person name="Schwarz E.M."/>
        </authorList>
    </citation>
    <scope>NUCLEOTIDE SEQUENCE [LARGE SCALE GENOMIC DNA]</scope>
    <source>
        <strain evidence="15 16">Aroian</strain>
        <tissue evidence="15">Whole animal</tissue>
    </source>
</reference>
<keyword evidence="8" id="KW-0325">Glycoprotein</keyword>
<evidence type="ECO:0000256" key="6">
    <source>
        <dbReference type="ARBA" id="ARBA00022989"/>
    </source>
</evidence>
<dbReference type="Gene3D" id="1.10.510.10">
    <property type="entry name" value="Transferase(Phosphotransferase) domain 1"/>
    <property type="match status" value="1"/>
</dbReference>
<dbReference type="InterPro" id="IPR011009">
    <property type="entry name" value="Kinase-like_dom_sf"/>
</dbReference>
<dbReference type="Proteomes" id="UP001303046">
    <property type="component" value="Unassembled WGS sequence"/>
</dbReference>
<feature type="domain" description="Guanylate cyclase" evidence="14">
    <location>
        <begin position="724"/>
        <end position="850"/>
    </location>
</feature>
<dbReference type="EMBL" id="JAVFWL010000004">
    <property type="protein sequence ID" value="KAK6748456.1"/>
    <property type="molecule type" value="Genomic_DNA"/>
</dbReference>
<dbReference type="PANTHER" id="PTHR11920:SF255">
    <property type="entry name" value="RECEPTOR-TYPE GUANYLATE CYCLASE GCY-25"/>
    <property type="match status" value="1"/>
</dbReference>
<dbReference type="EC" id="4.6.1.2" evidence="3"/>
<evidence type="ECO:0000256" key="5">
    <source>
        <dbReference type="ARBA" id="ARBA00022741"/>
    </source>
</evidence>
<keyword evidence="4 12" id="KW-0812">Transmembrane</keyword>
<evidence type="ECO:0000256" key="10">
    <source>
        <dbReference type="ARBA" id="ARBA00023293"/>
    </source>
</evidence>
<keyword evidence="7 12" id="KW-0472">Membrane</keyword>
<dbReference type="Pfam" id="PF00211">
    <property type="entry name" value="Guanylate_cyc"/>
    <property type="match status" value="1"/>
</dbReference>
<proteinExistence type="predicted"/>
<feature type="domain" description="Protein kinase" evidence="13">
    <location>
        <begin position="361"/>
        <end position="653"/>
    </location>
</feature>
<evidence type="ECO:0000256" key="12">
    <source>
        <dbReference type="SAM" id="Phobius"/>
    </source>
</evidence>
<dbReference type="CDD" id="cd07302">
    <property type="entry name" value="CHD"/>
    <property type="match status" value="1"/>
</dbReference>
<dbReference type="InterPro" id="IPR050401">
    <property type="entry name" value="Cyclic_nucleotide_synthase"/>
</dbReference>
<dbReference type="Pfam" id="PF07714">
    <property type="entry name" value="PK_Tyr_Ser-Thr"/>
    <property type="match status" value="1"/>
</dbReference>
<dbReference type="PANTHER" id="PTHR11920">
    <property type="entry name" value="GUANYLYL CYCLASE"/>
    <property type="match status" value="1"/>
</dbReference>
<gene>
    <name evidence="15" type="primary">Necator_chrIV.g14511</name>
    <name evidence="15" type="ORF">RB195_001217</name>
</gene>
<dbReference type="SMART" id="SM00220">
    <property type="entry name" value="S_TKc"/>
    <property type="match status" value="1"/>
</dbReference>
<comment type="catalytic activity">
    <reaction evidence="1">
        <text>GTP = 3',5'-cyclic GMP + diphosphate</text>
        <dbReference type="Rhea" id="RHEA:13665"/>
        <dbReference type="ChEBI" id="CHEBI:33019"/>
        <dbReference type="ChEBI" id="CHEBI:37565"/>
        <dbReference type="ChEBI" id="CHEBI:57746"/>
        <dbReference type="EC" id="4.6.1.2"/>
    </reaction>
</comment>
<dbReference type="InterPro" id="IPR029787">
    <property type="entry name" value="Nucleotide_cyclase"/>
</dbReference>
<sequence length="906" mass="102396">MSSQKKERTTLSMVPDYQVGLTEGMITLLNELEAMKITVIYTEQLLDTALALAADRGESTRLISYTEDNLDKLHDTLEGVVLLLIVGEERVKALEYFFSHPKVLMNGKFIIFDDGSKEKQLRTDTADFLMDLQVLSDEFLPEHQKPSILNNFVLLQSIHGSEITKSAIMLNSTVTPGLEMSLLLCDAISLLNVVSADRLTIAAIFEKKIDGLSGPTFFSKNGVRLPYFNVFAFEMDGVLPVLSLVPSTTLCNYTESLDCKHYQINFDINSTVLPQLRWEEVEGVGGCVGGACNTTYTFLAALVIFVVVAIPLMAAFRKQRKEREIHQMSWRVAYERVLQKKRQEAALPLPGYRKISPSSTTGLSDSSGSGRISNSSPSYLNEQKILDTGIHDDNVFVKSYRQRRAVNLTRADMNLLNQLRSLKHSNVNEFVGMSLNEHSEMRVLWQYCSRNSLHHLIFEKNLHFRRTFQCSFLKHILNGLQYIHDSPIQFHGSLFLTNCVVDAFWVVKLTDFGVHNIIWDKIEHRELEDCRSVTVDELPSKYYQLSPEMLRNIVQEGRIPYGSQKADIYQLGMVIYQILFHMRPFADKSEMSSRQMVTAICQMDKGEPFYPSIPKDNGYTLRLTSVMQQCWSSKLDVRPALYAVSDAIAREFEKEGKGNLVDQMLRTIDDYQKNIETMISERTKFLEDALARTEDLLFHIMPRKVAEDLREGLPVHPEMHASVSVLVADVCKFTELCEACIPVIEILQDLYSSFDQIVSQYDTFKVENVGDNYLLVSGLTGIPHHLSEICKIGIEIMHFVYKYETKHRSNIKLQIKIGISCGGVASGILGSSAPRFCLFGDTVNMACKMAALSDPGKIQITEGAAGIIQQQYQNFSVQERGLVELKGKGPTCTYWLLGRTDSKKSS</sequence>
<feature type="transmembrane region" description="Helical" evidence="12">
    <location>
        <begin position="296"/>
        <end position="316"/>
    </location>
</feature>
<evidence type="ECO:0000259" key="14">
    <source>
        <dbReference type="PROSITE" id="PS50125"/>
    </source>
</evidence>
<dbReference type="Gene3D" id="3.30.70.1230">
    <property type="entry name" value="Nucleotide cyclase"/>
    <property type="match status" value="1"/>
</dbReference>